<evidence type="ECO:0000259" key="6">
    <source>
        <dbReference type="Pfam" id="PF08264"/>
    </source>
</evidence>
<evidence type="ECO:0000256" key="2">
    <source>
        <dbReference type="ARBA" id="ARBA00022741"/>
    </source>
</evidence>
<dbReference type="InterPro" id="IPR013155">
    <property type="entry name" value="M/V/L/I-tRNA-synth_anticd-bd"/>
</dbReference>
<keyword evidence="4" id="KW-0648">Protein biosynthesis</keyword>
<feature type="domain" description="Methionyl/Valyl/Leucyl/Isoleucyl-tRNA synthetase anticodon-binding" evidence="6">
    <location>
        <begin position="2"/>
        <end position="142"/>
    </location>
</feature>
<dbReference type="PANTHER" id="PTHR42780">
    <property type="entry name" value="SOLEUCYL-TRNA SYNTHETASE"/>
    <property type="match status" value="1"/>
</dbReference>
<keyword evidence="5 7" id="KW-0030">Aminoacyl-tRNA synthetase</keyword>
<protein>
    <submittedName>
        <fullName evidence="7">Isoleucyl-tRNA synthetase, nonfunctional</fullName>
    </submittedName>
</protein>
<evidence type="ECO:0000256" key="4">
    <source>
        <dbReference type="ARBA" id="ARBA00022917"/>
    </source>
</evidence>
<evidence type="ECO:0000313" key="7">
    <source>
        <dbReference type="EMBL" id="KKW35198.1"/>
    </source>
</evidence>
<dbReference type="InterPro" id="IPR009080">
    <property type="entry name" value="tRNAsynth_Ia_anticodon-bd"/>
</dbReference>
<sequence>VARLNETLVEVTKNLDTRELDYATRSIQKFVDDLSTWYLRRSRDRFKSDDVSDMAAVRQTTGWVLFSFARMLAPFMPYLAEDIYQKLSVVDKKESVHLESWPEAGDVSEDLVDAMEEVRRIVSLALEQRAQLQIKVRQPLGVLYRNYIPAWPSDVASSFDDIIKEEVNVKQIAYDDSRSTEIELDTTLTPELKREGALRDLVRHIQELRKKNDFMPNDLAVLTIATDEKGKQFIETVRNELMKLTNTGTLTFGPVQDSEAIKTDEITLAVRVAKS</sequence>
<dbReference type="Proteomes" id="UP000034290">
    <property type="component" value="Unassembled WGS sequence"/>
</dbReference>
<dbReference type="GO" id="GO:0006428">
    <property type="term" value="P:isoleucyl-tRNA aminoacylation"/>
    <property type="evidence" value="ECO:0007669"/>
    <property type="project" value="TreeGrafter"/>
</dbReference>
<reference evidence="7 8" key="1">
    <citation type="journal article" date="2015" name="Nature">
        <title>rRNA introns, odd ribosomes, and small enigmatic genomes across a large radiation of phyla.</title>
        <authorList>
            <person name="Brown C.T."/>
            <person name="Hug L.A."/>
            <person name="Thomas B.C."/>
            <person name="Sharon I."/>
            <person name="Castelle C.J."/>
            <person name="Singh A."/>
            <person name="Wilkins M.J."/>
            <person name="Williams K.H."/>
            <person name="Banfield J.F."/>
        </authorList>
    </citation>
    <scope>NUCLEOTIDE SEQUENCE [LARGE SCALE GENOMIC DNA]</scope>
</reference>
<dbReference type="EMBL" id="LCRM01000050">
    <property type="protein sequence ID" value="KKW35198.1"/>
    <property type="molecule type" value="Genomic_DNA"/>
</dbReference>
<keyword evidence="2" id="KW-0547">Nucleotide-binding</keyword>
<dbReference type="AlphaFoldDB" id="A0A0G1XVJ0"/>
<evidence type="ECO:0000313" key="8">
    <source>
        <dbReference type="Proteomes" id="UP000034290"/>
    </source>
</evidence>
<dbReference type="PANTHER" id="PTHR42780:SF1">
    <property type="entry name" value="ISOLEUCINE--TRNA LIGASE, CYTOPLASMIC"/>
    <property type="match status" value="1"/>
</dbReference>
<keyword evidence="1" id="KW-0436">Ligase</keyword>
<dbReference type="SUPFAM" id="SSF47323">
    <property type="entry name" value="Anticodon-binding domain of a subclass of class I aminoacyl-tRNA synthetases"/>
    <property type="match status" value="1"/>
</dbReference>
<feature type="non-terminal residue" evidence="7">
    <location>
        <position position="1"/>
    </location>
</feature>
<organism evidence="7 8">
    <name type="scientific">Candidatus Giovannonibacteria bacterium GW2011_GWA2_53_7</name>
    <dbReference type="NCBI Taxonomy" id="1618650"/>
    <lineage>
        <taxon>Bacteria</taxon>
        <taxon>Candidatus Giovannoniibacteriota</taxon>
    </lineage>
</organism>
<name>A0A0G1XVJ0_9BACT</name>
<gene>
    <name evidence="7" type="ORF">UY81_C0050G0006</name>
</gene>
<comment type="caution">
    <text evidence="7">The sequence shown here is derived from an EMBL/GenBank/DDBJ whole genome shotgun (WGS) entry which is preliminary data.</text>
</comment>
<dbReference type="Gene3D" id="1.10.730.10">
    <property type="entry name" value="Isoleucyl-tRNA Synthetase, Domain 1"/>
    <property type="match status" value="1"/>
</dbReference>
<dbReference type="Pfam" id="PF08264">
    <property type="entry name" value="Anticodon_1"/>
    <property type="match status" value="1"/>
</dbReference>
<keyword evidence="3" id="KW-0067">ATP-binding</keyword>
<dbReference type="Pfam" id="PF19302">
    <property type="entry name" value="DUF5915"/>
    <property type="match status" value="1"/>
</dbReference>
<proteinExistence type="predicted"/>
<dbReference type="GO" id="GO:0004822">
    <property type="term" value="F:isoleucine-tRNA ligase activity"/>
    <property type="evidence" value="ECO:0007669"/>
    <property type="project" value="InterPro"/>
</dbReference>
<dbReference type="GO" id="GO:0005524">
    <property type="term" value="F:ATP binding"/>
    <property type="evidence" value="ECO:0007669"/>
    <property type="project" value="UniProtKB-KW"/>
</dbReference>
<evidence type="ECO:0000256" key="5">
    <source>
        <dbReference type="ARBA" id="ARBA00023146"/>
    </source>
</evidence>
<evidence type="ECO:0000256" key="1">
    <source>
        <dbReference type="ARBA" id="ARBA00022598"/>
    </source>
</evidence>
<dbReference type="InterPro" id="IPR023586">
    <property type="entry name" value="Ile-tRNA-ligase_type2"/>
</dbReference>
<evidence type="ECO:0000256" key="3">
    <source>
        <dbReference type="ARBA" id="ARBA00022840"/>
    </source>
</evidence>
<accession>A0A0G1XVJ0</accession>